<dbReference type="EC" id="2.3.1.181" evidence="1"/>
<dbReference type="EMBL" id="CP081303">
    <property type="protein sequence ID" value="QZE13845.1"/>
    <property type="molecule type" value="Genomic_DNA"/>
</dbReference>
<gene>
    <name evidence="1" type="primary">lipB</name>
    <name evidence="1" type="ORF">K4L44_15045</name>
</gene>
<evidence type="ECO:0000313" key="1">
    <source>
        <dbReference type="EMBL" id="QZE13845.1"/>
    </source>
</evidence>
<keyword evidence="2" id="KW-1185">Reference proteome</keyword>
<proteinExistence type="predicted"/>
<sequence>MNREVEVIDLGLGAYQEVWDIQEKYFQEVLALKKHKKDEPVDTPNRLIFVEHPHVFTLGKSGDEHNLLVNYIQLQAKHAEFVKTNRGGDITYHGPGQIVGYPILDLENFNLGLRGYIELIEEAVIKTIAEYGIVGNRDSKATGVWLDTDIPLKMRKICAIGVRASRFVSMHGFALNVNTDLNYFNLINPCGFQDRGVTSLQKELGYEVDITEVKQKLEKHIKSLLLALASCVED</sequence>
<evidence type="ECO:0000313" key="2">
    <source>
        <dbReference type="Proteomes" id="UP000826212"/>
    </source>
</evidence>
<keyword evidence="1" id="KW-0808">Transferase</keyword>
<accession>A0AC61NHW7</accession>
<keyword evidence="1" id="KW-0012">Acyltransferase</keyword>
<name>A0AC61NHW7_9BACT</name>
<reference evidence="1" key="1">
    <citation type="submission" date="2021-08" db="EMBL/GenBank/DDBJ databases">
        <title>Novel anaerobic bacterium isolated from sea squirt in East Sea, Republic of Korea.</title>
        <authorList>
            <person name="Nguyen T.H."/>
            <person name="Li Z."/>
            <person name="Lee Y.-J."/>
            <person name="Ko J."/>
            <person name="Kim S.-G."/>
        </authorList>
    </citation>
    <scope>NUCLEOTIDE SEQUENCE</scope>
    <source>
        <strain evidence="1">KCTC 25031</strain>
    </source>
</reference>
<dbReference type="Proteomes" id="UP000826212">
    <property type="component" value="Chromosome"/>
</dbReference>
<organism evidence="1 2">
    <name type="scientific">Halosquirtibacter laminarini</name>
    <dbReference type="NCBI Taxonomy" id="3374600"/>
    <lineage>
        <taxon>Bacteria</taxon>
        <taxon>Pseudomonadati</taxon>
        <taxon>Bacteroidota</taxon>
        <taxon>Bacteroidia</taxon>
        <taxon>Marinilabiliales</taxon>
        <taxon>Prolixibacteraceae</taxon>
        <taxon>Halosquirtibacter</taxon>
    </lineage>
</organism>
<protein>
    <submittedName>
        <fullName evidence="1">Lipoyl(Octanoyl) transferase LipB</fullName>
        <ecNumber evidence="1">2.3.1.181</ecNumber>
    </submittedName>
</protein>